<evidence type="ECO:0000256" key="2">
    <source>
        <dbReference type="SAM" id="SignalP"/>
    </source>
</evidence>
<proteinExistence type="inferred from homology"/>
<dbReference type="InterPro" id="IPR036866">
    <property type="entry name" value="RibonucZ/Hydroxyglut_hydro"/>
</dbReference>
<dbReference type="SMART" id="SM00849">
    <property type="entry name" value="Lactamase_B"/>
    <property type="match status" value="1"/>
</dbReference>
<comment type="caution">
    <text evidence="4">The sequence shown here is derived from an EMBL/GenBank/DDBJ whole genome shotgun (WGS) entry which is preliminary data.</text>
</comment>
<dbReference type="Gene3D" id="3.60.15.10">
    <property type="entry name" value="Ribonuclease Z/Hydroxyacylglutathione hydrolase-like"/>
    <property type="match status" value="1"/>
</dbReference>
<evidence type="ECO:0000313" key="4">
    <source>
        <dbReference type="EMBL" id="MEJ8850585.1"/>
    </source>
</evidence>
<dbReference type="PANTHER" id="PTHR42951:SF4">
    <property type="entry name" value="ACYL-COENZYME A THIOESTERASE MBLAC2"/>
    <property type="match status" value="1"/>
</dbReference>
<dbReference type="CDD" id="cd16282">
    <property type="entry name" value="metallo-hydrolase-like_MBL-fold"/>
    <property type="match status" value="1"/>
</dbReference>
<feature type="chain" id="PRO_5045572892" evidence="2">
    <location>
        <begin position="26"/>
        <end position="329"/>
    </location>
</feature>
<dbReference type="NCBIfam" id="TIGR04559">
    <property type="entry name" value="SoxH_rel_PQQ_2"/>
    <property type="match status" value="1"/>
</dbReference>
<keyword evidence="5" id="KW-1185">Reference proteome</keyword>
<dbReference type="Proteomes" id="UP001385892">
    <property type="component" value="Unassembled WGS sequence"/>
</dbReference>
<dbReference type="SUPFAM" id="SSF56281">
    <property type="entry name" value="Metallo-hydrolase/oxidoreductase"/>
    <property type="match status" value="1"/>
</dbReference>
<evidence type="ECO:0000256" key="1">
    <source>
        <dbReference type="ARBA" id="ARBA00005250"/>
    </source>
</evidence>
<dbReference type="InterPro" id="IPR050855">
    <property type="entry name" value="NDM-1-like"/>
</dbReference>
<organism evidence="4 5">
    <name type="scientific">Variovorax rhizosphaerae</name>
    <dbReference type="NCBI Taxonomy" id="1836200"/>
    <lineage>
        <taxon>Bacteria</taxon>
        <taxon>Pseudomonadati</taxon>
        <taxon>Pseudomonadota</taxon>
        <taxon>Betaproteobacteria</taxon>
        <taxon>Burkholderiales</taxon>
        <taxon>Comamonadaceae</taxon>
        <taxon>Variovorax</taxon>
    </lineage>
</organism>
<evidence type="ECO:0000259" key="3">
    <source>
        <dbReference type="SMART" id="SM00849"/>
    </source>
</evidence>
<dbReference type="Pfam" id="PF00753">
    <property type="entry name" value="Lactamase_B"/>
    <property type="match status" value="1"/>
</dbReference>
<dbReference type="RefSeq" id="WP_340345964.1">
    <property type="nucleotide sequence ID" value="NZ_JBBKZT010000016.1"/>
</dbReference>
<dbReference type="PANTHER" id="PTHR42951">
    <property type="entry name" value="METALLO-BETA-LACTAMASE DOMAIN-CONTAINING"/>
    <property type="match status" value="1"/>
</dbReference>
<keyword evidence="2" id="KW-0732">Signal</keyword>
<reference evidence="4 5" key="1">
    <citation type="submission" date="2024-03" db="EMBL/GenBank/DDBJ databases">
        <title>Novel species of the genus Variovorax.</title>
        <authorList>
            <person name="Liu Q."/>
            <person name="Xin Y.-H."/>
        </authorList>
    </citation>
    <scope>NUCLEOTIDE SEQUENCE [LARGE SCALE GENOMIC DNA]</scope>
    <source>
        <strain evidence="4 5">KACC 18900</strain>
    </source>
</reference>
<sequence length="329" mass="35520">MPTRRWPRGLWLAMFLCAANAGAQAADPVAPLAVVEVKPGVFAHAGKLEDWAPANGGDVANLGFVVGSRCVAVIDTGGTPAIGQALKAAIDRATTLPVCYVINTHAHPDHVLGNAAFVDAYKPAPRFVASARFAQALTAREPYWLNSLKRDFGLTVPRTSIVYPGNSVDKSMDLDLGGRVLTLQAWPTAHTDNDLTVYDQRTRTLFAGDLLFVRHLPALDGNLRGWTAVMEDLRRLPVDAVVPGHGPVSTDWPGVMDAQANYLGALLRDTRAALRKHLTIQQAVDSIGIAPGTTWLLTDRFHKRNVTAAYAELEWEDPDPTDAPKATKP</sequence>
<accession>A0ABU8WSR9</accession>
<dbReference type="InterPro" id="IPR030829">
    <property type="entry name" value="SoxH-rel_PQQ_2"/>
</dbReference>
<dbReference type="InterPro" id="IPR001279">
    <property type="entry name" value="Metallo-B-lactamas"/>
</dbReference>
<dbReference type="EMBL" id="JBBKZT010000016">
    <property type="protein sequence ID" value="MEJ8850585.1"/>
    <property type="molecule type" value="Genomic_DNA"/>
</dbReference>
<protein>
    <submittedName>
        <fullName evidence="4">Quinoprotein relay system zinc metallohydrolase 2</fullName>
    </submittedName>
</protein>
<comment type="similarity">
    <text evidence="1">Belongs to the metallo-beta-lactamase superfamily. Class-B beta-lactamase family.</text>
</comment>
<feature type="domain" description="Metallo-beta-lactamase" evidence="3">
    <location>
        <begin position="59"/>
        <end position="245"/>
    </location>
</feature>
<evidence type="ECO:0000313" key="5">
    <source>
        <dbReference type="Proteomes" id="UP001385892"/>
    </source>
</evidence>
<gene>
    <name evidence="4" type="ORF">WKW82_28375</name>
</gene>
<name>A0ABU8WSR9_9BURK</name>
<feature type="signal peptide" evidence="2">
    <location>
        <begin position="1"/>
        <end position="25"/>
    </location>
</feature>